<evidence type="ECO:0000256" key="1">
    <source>
        <dbReference type="SAM" id="SignalP"/>
    </source>
</evidence>
<dbReference type="KEGG" id="msaa:QYS49_35795"/>
<feature type="chain" id="PRO_5041249634" evidence="1">
    <location>
        <begin position="21"/>
        <end position="121"/>
    </location>
</feature>
<organism evidence="2 3">
    <name type="scientific">Marivirga salinarum</name>
    <dbReference type="NCBI Taxonomy" id="3059078"/>
    <lineage>
        <taxon>Bacteria</taxon>
        <taxon>Pseudomonadati</taxon>
        <taxon>Bacteroidota</taxon>
        <taxon>Cytophagia</taxon>
        <taxon>Cytophagales</taxon>
        <taxon>Marivirgaceae</taxon>
        <taxon>Marivirga</taxon>
    </lineage>
</organism>
<dbReference type="RefSeq" id="WP_308347154.1">
    <property type="nucleotide sequence ID" value="NZ_CP129971.1"/>
</dbReference>
<dbReference type="AlphaFoldDB" id="A0AA51NBT4"/>
<dbReference type="EMBL" id="CP129971">
    <property type="protein sequence ID" value="WMN10735.1"/>
    <property type="molecule type" value="Genomic_DNA"/>
</dbReference>
<reference evidence="2 3" key="1">
    <citation type="submission" date="2023-08" db="EMBL/GenBank/DDBJ databases">
        <title>Comparative genomics and taxonomic characterization of three novel marine species of genus Marivirga.</title>
        <authorList>
            <person name="Muhammad N."/>
            <person name="Kim S.-G."/>
        </authorList>
    </citation>
    <scope>NUCLEOTIDE SEQUENCE [LARGE SCALE GENOMIC DNA]</scope>
    <source>
        <strain evidence="2 3">BDSF4-3</strain>
    </source>
</reference>
<name>A0AA51NBT4_9BACT</name>
<protein>
    <submittedName>
        <fullName evidence="2">Uncharacterized protein</fullName>
    </submittedName>
</protein>
<accession>A0AA51NBT4</accession>
<evidence type="ECO:0000313" key="2">
    <source>
        <dbReference type="EMBL" id="WMN10735.1"/>
    </source>
</evidence>
<gene>
    <name evidence="2" type="ORF">QYS49_35795</name>
</gene>
<feature type="signal peptide" evidence="1">
    <location>
        <begin position="1"/>
        <end position="20"/>
    </location>
</feature>
<sequence length="121" mass="14160">MKYFLVILISLFLMSYSSLSQNCVEKISNVKYSFHENNYDLSFDMNNSFDYELSLYDKSKNAFLIDNSNFRPVEDLESLVIESSGYSISIKSIDNKYKKENLAIIMYRKDKSCEPVKVDLQ</sequence>
<keyword evidence="1" id="KW-0732">Signal</keyword>
<keyword evidence="3" id="KW-1185">Reference proteome</keyword>
<dbReference type="Proteomes" id="UP001230496">
    <property type="component" value="Chromosome"/>
</dbReference>
<evidence type="ECO:0000313" key="3">
    <source>
        <dbReference type="Proteomes" id="UP001230496"/>
    </source>
</evidence>
<proteinExistence type="predicted"/>